<organism evidence="2 3">
    <name type="scientific">Calycina marina</name>
    <dbReference type="NCBI Taxonomy" id="1763456"/>
    <lineage>
        <taxon>Eukaryota</taxon>
        <taxon>Fungi</taxon>
        <taxon>Dikarya</taxon>
        <taxon>Ascomycota</taxon>
        <taxon>Pezizomycotina</taxon>
        <taxon>Leotiomycetes</taxon>
        <taxon>Helotiales</taxon>
        <taxon>Pezizellaceae</taxon>
        <taxon>Calycina</taxon>
    </lineage>
</organism>
<comment type="caution">
    <text evidence="2">The sequence shown here is derived from an EMBL/GenBank/DDBJ whole genome shotgun (WGS) entry which is preliminary data.</text>
</comment>
<name>A0A9P8CI18_9HELO</name>
<feature type="region of interest" description="Disordered" evidence="1">
    <location>
        <begin position="124"/>
        <end position="161"/>
    </location>
</feature>
<dbReference type="Proteomes" id="UP000887226">
    <property type="component" value="Unassembled WGS sequence"/>
</dbReference>
<protein>
    <submittedName>
        <fullName evidence="2">Uncharacterized protein</fullName>
    </submittedName>
</protein>
<evidence type="ECO:0000256" key="1">
    <source>
        <dbReference type="SAM" id="MobiDB-lite"/>
    </source>
</evidence>
<sequence length="161" mass="17543">MGVPHLHRPVDDYDSAHRHHLGHHIIHHGLHVNQQAACINDVQNLSLPNARIPWRPEIVSPQPSLHTAPAEVLTRPPLHEIPPLTMLKDQITATTVSCFVQIFVLNFALDLALNNVESVCTPLQKQNPPALAPRSSSSHSSSGSSSGSNSSLVRGKCMVSY</sequence>
<dbReference type="EMBL" id="MU253762">
    <property type="protein sequence ID" value="KAG9247858.1"/>
    <property type="molecule type" value="Genomic_DNA"/>
</dbReference>
<gene>
    <name evidence="2" type="ORF">BJ878DRAFT_129860</name>
</gene>
<evidence type="ECO:0000313" key="3">
    <source>
        <dbReference type="Proteomes" id="UP000887226"/>
    </source>
</evidence>
<accession>A0A9P8CI18</accession>
<keyword evidence="3" id="KW-1185">Reference proteome</keyword>
<proteinExistence type="predicted"/>
<evidence type="ECO:0000313" key="2">
    <source>
        <dbReference type="EMBL" id="KAG9247858.1"/>
    </source>
</evidence>
<feature type="compositionally biased region" description="Low complexity" evidence="1">
    <location>
        <begin position="135"/>
        <end position="151"/>
    </location>
</feature>
<dbReference type="AlphaFoldDB" id="A0A9P8CI18"/>
<reference evidence="2" key="1">
    <citation type="journal article" date="2021" name="IMA Fungus">
        <title>Genomic characterization of three marine fungi, including Emericellopsis atlantica sp. nov. with signatures of a generalist lifestyle and marine biomass degradation.</title>
        <authorList>
            <person name="Hagestad O.C."/>
            <person name="Hou L."/>
            <person name="Andersen J.H."/>
            <person name="Hansen E.H."/>
            <person name="Altermark B."/>
            <person name="Li C."/>
            <person name="Kuhnert E."/>
            <person name="Cox R.J."/>
            <person name="Crous P.W."/>
            <person name="Spatafora J.W."/>
            <person name="Lail K."/>
            <person name="Amirebrahimi M."/>
            <person name="Lipzen A."/>
            <person name="Pangilinan J."/>
            <person name="Andreopoulos W."/>
            <person name="Hayes R.D."/>
            <person name="Ng V."/>
            <person name="Grigoriev I.V."/>
            <person name="Jackson S.A."/>
            <person name="Sutton T.D.S."/>
            <person name="Dobson A.D.W."/>
            <person name="Rama T."/>
        </authorList>
    </citation>
    <scope>NUCLEOTIDE SEQUENCE</scope>
    <source>
        <strain evidence="2">TRa3180A</strain>
    </source>
</reference>